<accession>A0A9N8YT36</accession>
<dbReference type="CDD" id="cd06093">
    <property type="entry name" value="PX_domain"/>
    <property type="match status" value="1"/>
</dbReference>
<dbReference type="SMART" id="SM00312">
    <property type="entry name" value="PX"/>
    <property type="match status" value="1"/>
</dbReference>
<dbReference type="PROSITE" id="PS51207">
    <property type="entry name" value="PXA"/>
    <property type="match status" value="1"/>
</dbReference>
<evidence type="ECO:0000256" key="2">
    <source>
        <dbReference type="SAM" id="MobiDB-lite"/>
    </source>
</evidence>
<dbReference type="PANTHER" id="PTHR22775:SF3">
    <property type="entry name" value="SORTING NEXIN-13"/>
    <property type="match status" value="1"/>
</dbReference>
<name>A0A9N8YT36_9GLOM</name>
<gene>
    <name evidence="5" type="ORF">ALEPTO_LOCUS1180</name>
</gene>
<reference evidence="5" key="1">
    <citation type="submission" date="2021-06" db="EMBL/GenBank/DDBJ databases">
        <authorList>
            <person name="Kallberg Y."/>
            <person name="Tangrot J."/>
            <person name="Rosling A."/>
        </authorList>
    </citation>
    <scope>NUCLEOTIDE SEQUENCE</scope>
    <source>
        <strain evidence="5">FL130A</strain>
    </source>
</reference>
<comment type="similarity">
    <text evidence="1">Belongs to the sorting nexin family.</text>
</comment>
<dbReference type="InterPro" id="IPR001683">
    <property type="entry name" value="PX_dom"/>
</dbReference>
<dbReference type="Pfam" id="PF00615">
    <property type="entry name" value="RGS"/>
    <property type="match status" value="1"/>
</dbReference>
<feature type="domain" description="RGS" evidence="3">
    <location>
        <begin position="423"/>
        <end position="524"/>
    </location>
</feature>
<dbReference type="PANTHER" id="PTHR22775">
    <property type="entry name" value="SORTING NEXIN"/>
    <property type="match status" value="1"/>
</dbReference>
<dbReference type="InterPro" id="IPR036871">
    <property type="entry name" value="PX_dom_sf"/>
</dbReference>
<feature type="compositionally biased region" description="Low complexity" evidence="2">
    <location>
        <begin position="314"/>
        <end position="329"/>
    </location>
</feature>
<comment type="caution">
    <text evidence="5">The sequence shown here is derived from an EMBL/GenBank/DDBJ whole genome shotgun (WGS) entry which is preliminary data.</text>
</comment>
<feature type="compositionally biased region" description="Basic and acidic residues" evidence="2">
    <location>
        <begin position="706"/>
        <end position="717"/>
    </location>
</feature>
<dbReference type="SMART" id="SM00313">
    <property type="entry name" value="PXA"/>
    <property type="match status" value="1"/>
</dbReference>
<dbReference type="PROSITE" id="PS50132">
    <property type="entry name" value="RGS"/>
    <property type="match status" value="1"/>
</dbReference>
<feature type="region of interest" description="Disordered" evidence="2">
    <location>
        <begin position="564"/>
        <end position="681"/>
    </location>
</feature>
<feature type="compositionally biased region" description="Low complexity" evidence="2">
    <location>
        <begin position="592"/>
        <end position="615"/>
    </location>
</feature>
<evidence type="ECO:0000256" key="1">
    <source>
        <dbReference type="ARBA" id="ARBA00010883"/>
    </source>
</evidence>
<feature type="region of interest" description="Disordered" evidence="2">
    <location>
        <begin position="706"/>
        <end position="733"/>
    </location>
</feature>
<feature type="compositionally biased region" description="Polar residues" evidence="2">
    <location>
        <begin position="663"/>
        <end position="673"/>
    </location>
</feature>
<proteinExistence type="inferred from homology"/>
<evidence type="ECO:0000313" key="6">
    <source>
        <dbReference type="Proteomes" id="UP000789508"/>
    </source>
</evidence>
<dbReference type="GO" id="GO:0035091">
    <property type="term" value="F:phosphatidylinositol binding"/>
    <property type="evidence" value="ECO:0007669"/>
    <property type="project" value="InterPro"/>
</dbReference>
<dbReference type="Pfam" id="PF08628">
    <property type="entry name" value="Nexin_C"/>
    <property type="match status" value="1"/>
</dbReference>
<dbReference type="InterPro" id="IPR013937">
    <property type="entry name" value="Sorting_nexin_C"/>
</dbReference>
<dbReference type="Proteomes" id="UP000789508">
    <property type="component" value="Unassembled WGS sequence"/>
</dbReference>
<feature type="domain" description="PXA" evidence="4">
    <location>
        <begin position="104"/>
        <end position="279"/>
    </location>
</feature>
<dbReference type="EMBL" id="CAJVPS010000117">
    <property type="protein sequence ID" value="CAG8454129.1"/>
    <property type="molecule type" value="Genomic_DNA"/>
</dbReference>
<feature type="region of interest" description="Disordered" evidence="2">
    <location>
        <begin position="307"/>
        <end position="352"/>
    </location>
</feature>
<dbReference type="InterPro" id="IPR044926">
    <property type="entry name" value="RGS_subdomain_2"/>
</dbReference>
<dbReference type="Gene3D" id="3.30.1520.10">
    <property type="entry name" value="Phox-like domain"/>
    <property type="match status" value="1"/>
</dbReference>
<organism evidence="5 6">
    <name type="scientific">Ambispora leptoticha</name>
    <dbReference type="NCBI Taxonomy" id="144679"/>
    <lineage>
        <taxon>Eukaryota</taxon>
        <taxon>Fungi</taxon>
        <taxon>Fungi incertae sedis</taxon>
        <taxon>Mucoromycota</taxon>
        <taxon>Glomeromycotina</taxon>
        <taxon>Glomeromycetes</taxon>
        <taxon>Archaeosporales</taxon>
        <taxon>Ambisporaceae</taxon>
        <taxon>Ambispora</taxon>
    </lineage>
</organism>
<feature type="compositionally biased region" description="Low complexity" evidence="2">
    <location>
        <begin position="564"/>
        <end position="578"/>
    </location>
</feature>
<sequence length="1167" mass="131396">MSSEETAPIVPHNMVNSSELNSFSTSKTLLLLSFLILFVWSCLEKSSLLLLGLGCAFGYLVRINATQNERNEKLASFQQKVDEIVGSNQFQPSKKVFSTELAINPNIDASLNKLFDLIMRDFVHLYYDPINPNNDTEFTDQVRKSLNSMAMNFALYCQKLDKVDLGIMFGFAVSNTFIVHLREYRKFVSTHQNLDMYCQLNVTSPFAHTTNKKEQAQTLRGLSRFMFSRLLPHNEAGSGILMAFFSEMWANEVFQKTLDTICDPDWINCTIVGYLTEGNNSVEENDSSLFQQLASSIDEEVAGLAEKLKEPSEDSGSSPSSSNRASISSNHDAEFLDSPTDTISSSISNKNTDANENFSIESSFERSPTISTPQKKLAINVIDSSPTPPLSPNRVFLRSDKSAQLQKILQRQNEIFAEIFAEFMAFLEELGSANLLRFWLQADSFRKIASNEVNPDLIQEDALRIFKSYFDETATSQIKIVPEGLVRRCIQEIEEAPTGNCFITVQEYIFGILERDYYDDFIQAMQTQGQDLSLIEVKDEKKNSFSRVKNEIKNNFKRVMSLPLSNSNNQSLTSSPLSITVSNTPSPPDIASESSLSEKSSPDTSTSFSLSTSHISEGEERHHKRSNTIDNSSLTPNPTKTEFPPDVLDIPEPNDNPKRRSRSLSTGNASQNVGKILENGNLREGQKIKDLERLQNDEIKMMEREHSFDSLHGPQKDEEYEEQDSSLSGDEEDDDLITEKELDLMMDLEGVQIKMSDVSESSPNKYIYTTKSLAYMIEVEQPGSTGWIMTRSFNDFEKLHTKLSEEFPKMEKVSMPRLRLKKNHEACSALERYLNILLSDRVLCKSKPLQTFMKRDGMPKEMNSANTKSVRKNSLWNTKKFSIKSSSVINLSTTIGNILQKNSLDTSSPDLTSLDITPENSTKLSRKRANNSMRVRTSIESVTWGSSTTVTPTSNFDNNSVTTTPIACKPATDMSIINSKDGMIDEQSLLSSEIDHPKRHSKPNKQLTGQDIDLLIDTMFAVVEEIFDLSEKSQWHLRKTVLSVLREVVRRSFSQVIKQSFLEAIESSFTEEQAVNAINQLTNSFWPNGIWADPAPARSEQEKLQTKEEAKKLLLKLVPDSLKQVMGSENSRIMVDGLVDGFLAEKEVVRGMGVSILESITKLIITE</sequence>
<dbReference type="SUPFAM" id="SSF64268">
    <property type="entry name" value="PX domain"/>
    <property type="match status" value="1"/>
</dbReference>
<feature type="compositionally biased region" description="Acidic residues" evidence="2">
    <location>
        <begin position="718"/>
        <end position="733"/>
    </location>
</feature>
<feature type="compositionally biased region" description="Polar residues" evidence="2">
    <location>
        <begin position="628"/>
        <end position="640"/>
    </location>
</feature>
<protein>
    <submittedName>
        <fullName evidence="5">14634_t:CDS:1</fullName>
    </submittedName>
</protein>
<dbReference type="InterPro" id="IPR036305">
    <property type="entry name" value="RGS_sf"/>
</dbReference>
<dbReference type="SUPFAM" id="SSF48097">
    <property type="entry name" value="Regulator of G-protein signaling, RGS"/>
    <property type="match status" value="1"/>
</dbReference>
<evidence type="ECO:0000313" key="5">
    <source>
        <dbReference type="EMBL" id="CAG8454129.1"/>
    </source>
</evidence>
<dbReference type="Gene3D" id="1.10.167.10">
    <property type="entry name" value="Regulator of G-protein Signalling 4, domain 2"/>
    <property type="match status" value="1"/>
</dbReference>
<evidence type="ECO:0000259" key="3">
    <source>
        <dbReference type="PROSITE" id="PS50132"/>
    </source>
</evidence>
<evidence type="ECO:0000259" key="4">
    <source>
        <dbReference type="PROSITE" id="PS51207"/>
    </source>
</evidence>
<dbReference type="AlphaFoldDB" id="A0A9N8YT36"/>
<feature type="compositionally biased region" description="Low complexity" evidence="2">
    <location>
        <begin position="337"/>
        <end position="348"/>
    </location>
</feature>
<dbReference type="Pfam" id="PF02194">
    <property type="entry name" value="PXA"/>
    <property type="match status" value="1"/>
</dbReference>
<dbReference type="InterPro" id="IPR003114">
    <property type="entry name" value="Phox_assoc"/>
</dbReference>
<dbReference type="OrthoDB" id="120967at2759"/>
<dbReference type="InterPro" id="IPR016137">
    <property type="entry name" value="RGS"/>
</dbReference>
<dbReference type="SMART" id="SM00315">
    <property type="entry name" value="RGS"/>
    <property type="match status" value="1"/>
</dbReference>
<dbReference type="Pfam" id="PF00787">
    <property type="entry name" value="PX"/>
    <property type="match status" value="1"/>
</dbReference>
<keyword evidence="6" id="KW-1185">Reference proteome</keyword>
<dbReference type="CDD" id="cd07440">
    <property type="entry name" value="RGS"/>
    <property type="match status" value="1"/>
</dbReference>